<reference evidence="1" key="1">
    <citation type="submission" date="2020-04" db="EMBL/GenBank/DDBJ databases">
        <authorList>
            <person name="Alioto T."/>
            <person name="Alioto T."/>
            <person name="Gomez Garrido J."/>
        </authorList>
    </citation>
    <scope>NUCLEOTIDE SEQUENCE</scope>
    <source>
        <strain evidence="1">A484AB</strain>
    </source>
</reference>
<organism evidence="1 2">
    <name type="scientific">Paramuricea clavata</name>
    <name type="common">Red gorgonian</name>
    <name type="synonym">Violescent sea-whip</name>
    <dbReference type="NCBI Taxonomy" id="317549"/>
    <lineage>
        <taxon>Eukaryota</taxon>
        <taxon>Metazoa</taxon>
        <taxon>Cnidaria</taxon>
        <taxon>Anthozoa</taxon>
        <taxon>Octocorallia</taxon>
        <taxon>Malacalcyonacea</taxon>
        <taxon>Plexauridae</taxon>
        <taxon>Paramuricea</taxon>
    </lineage>
</organism>
<gene>
    <name evidence="1" type="ORF">PACLA_8A054849</name>
</gene>
<name>A0A6S7GCY6_PARCT</name>
<comment type="caution">
    <text evidence="1">The sequence shown here is derived from an EMBL/GenBank/DDBJ whole genome shotgun (WGS) entry which is preliminary data.</text>
</comment>
<evidence type="ECO:0000313" key="1">
    <source>
        <dbReference type="EMBL" id="CAB3989013.1"/>
    </source>
</evidence>
<protein>
    <submittedName>
        <fullName evidence="1">Uncharacterized protein</fullName>
    </submittedName>
</protein>
<dbReference type="Proteomes" id="UP001152795">
    <property type="component" value="Unassembled WGS sequence"/>
</dbReference>
<dbReference type="EMBL" id="CACRXK020001418">
    <property type="protein sequence ID" value="CAB3989013.1"/>
    <property type="molecule type" value="Genomic_DNA"/>
</dbReference>
<evidence type="ECO:0000313" key="2">
    <source>
        <dbReference type="Proteomes" id="UP001152795"/>
    </source>
</evidence>
<dbReference type="AlphaFoldDB" id="A0A6S7GCY6"/>
<keyword evidence="2" id="KW-1185">Reference proteome</keyword>
<dbReference type="OrthoDB" id="2434233at2759"/>
<accession>A0A6S7GCY6</accession>
<proteinExistence type="predicted"/>
<sequence length="386" mass="44094">MYNLKEITASSTLATSECVRGTSDTDIIQGSSHPEFLPTCGNKSKTERYLSEDWLRKDRFIDIPDSILDVPPILLIYTDDGPDHRSTYMSVKLSMIALFIELDLDELVALQTAPSNSWANPVECIMSIVNIGLQGIGIMRKKGTKANNMKEVRAKLATDNLKQEWHDSVETPTDMLNCQMKRLSLKDRQFNTFSAAEDANIDELWKNCLRIEGELHRYHLTAKDVKKFDKLSKFLSHCCIEGHYCFQVKKCGLANCTICRSLHDERTRLVGTLLFPVLDDDDHYKPFANVYKTETHDKKLTQHQRKQLAEVLEDVEYTCGFQFDDVIMPTGFQVCVKDHDCNDHIEKLYYSCGYEACCIHCGEYVHGIEDDHFCMPGEPIPKRGAL</sequence>